<feature type="domain" description="Carbohydrate kinase FGGY N-terminal" evidence="5">
    <location>
        <begin position="8"/>
        <end position="244"/>
    </location>
</feature>
<reference evidence="7" key="1">
    <citation type="submission" date="2024-07" db="EMBL/GenBank/DDBJ databases">
        <authorList>
            <person name="Yu S.T."/>
        </authorList>
    </citation>
    <scope>NUCLEOTIDE SEQUENCE</scope>
    <source>
        <strain evidence="7">R35</strain>
    </source>
</reference>
<sequence length="499" mass="51659">MADDGTTWLGIDLGTQSVRALAVTGDGRVLGSGSAPLTGRRAGPRHEQDAGDWWDAVGAASRAALRSLDRVRIGGLAVCATSGTVLLTDGSGRPVGPALMYDDGRAAGEAARAREAGLLVQNGWGLPKALWLLRAHDGAGRARENGRPREVRLAHQPDVIVTRLTGHPVPTDSSHALKTAYDLEHDTWPFPAFAELGLPEGLLPEVVRPGTRLGEVCASAAEETCIPVGTPVVAGMTDGCAAQIASGALREGSWNSVLGTTLVLKGAASQPVRDPSGVVYNHRAPDGSWLPGGASSVGAGALAAYFPDASPAAMDQAAQVFEPASVLAYPLTSPGERFPFLAPDATALVLGAPASDADLWAALLQGVALTERLCLDYLHHLGAPLDGPLTFTGGAARSPYWNQLRADILGRPARVPEQTEPALGMAALAAYGMGAAPTLADAADRMVHVRTVLEPHPARTAAFADPYARLLDELEARGWLPASVAGHARARLDLDTAGS</sequence>
<accession>A0AB39S5C6</accession>
<keyword evidence="4 7" id="KW-0418">Kinase</keyword>
<evidence type="ECO:0000256" key="4">
    <source>
        <dbReference type="ARBA" id="ARBA00022777"/>
    </source>
</evidence>
<evidence type="ECO:0000259" key="5">
    <source>
        <dbReference type="Pfam" id="PF00370"/>
    </source>
</evidence>
<dbReference type="EMBL" id="CP163440">
    <property type="protein sequence ID" value="XDQ62574.1"/>
    <property type="molecule type" value="Genomic_DNA"/>
</dbReference>
<evidence type="ECO:0000256" key="1">
    <source>
        <dbReference type="ARBA" id="ARBA00009156"/>
    </source>
</evidence>
<dbReference type="InterPro" id="IPR043129">
    <property type="entry name" value="ATPase_NBD"/>
</dbReference>
<dbReference type="InterPro" id="IPR018485">
    <property type="entry name" value="FGGY_C"/>
</dbReference>
<dbReference type="InterPro" id="IPR018484">
    <property type="entry name" value="FGGY_N"/>
</dbReference>
<dbReference type="RefSeq" id="WP_369259281.1">
    <property type="nucleotide sequence ID" value="NZ_CP163440.1"/>
</dbReference>
<dbReference type="Pfam" id="PF02782">
    <property type="entry name" value="FGGY_C"/>
    <property type="match status" value="1"/>
</dbReference>
<dbReference type="PIRSF" id="PIRSF000538">
    <property type="entry name" value="GlpK"/>
    <property type="match status" value="1"/>
</dbReference>
<keyword evidence="3 7" id="KW-0808">Transferase</keyword>
<evidence type="ECO:0000256" key="3">
    <source>
        <dbReference type="ARBA" id="ARBA00022679"/>
    </source>
</evidence>
<dbReference type="InterPro" id="IPR000577">
    <property type="entry name" value="Carb_kinase_FGGY"/>
</dbReference>
<keyword evidence="2" id="KW-0119">Carbohydrate metabolism</keyword>
<evidence type="ECO:0000313" key="7">
    <source>
        <dbReference type="EMBL" id="XDQ62574.1"/>
    </source>
</evidence>
<dbReference type="EC" id="2.7.1.-" evidence="7"/>
<dbReference type="Gene3D" id="3.30.420.40">
    <property type="match status" value="2"/>
</dbReference>
<evidence type="ECO:0000259" key="6">
    <source>
        <dbReference type="Pfam" id="PF02782"/>
    </source>
</evidence>
<dbReference type="PANTHER" id="PTHR43095:SF5">
    <property type="entry name" value="XYLULOSE KINASE"/>
    <property type="match status" value="1"/>
</dbReference>
<feature type="domain" description="Carbohydrate kinase FGGY C-terminal" evidence="6">
    <location>
        <begin position="256"/>
        <end position="432"/>
    </location>
</feature>
<dbReference type="GO" id="GO:0016301">
    <property type="term" value="F:kinase activity"/>
    <property type="evidence" value="ECO:0007669"/>
    <property type="project" value="UniProtKB-KW"/>
</dbReference>
<dbReference type="GO" id="GO:0042732">
    <property type="term" value="P:D-xylose metabolic process"/>
    <property type="evidence" value="ECO:0007669"/>
    <property type="project" value="UniProtKB-KW"/>
</dbReference>
<dbReference type="CDD" id="cd07783">
    <property type="entry name" value="ASKHA_NBD_FGGY_SePSK_AtXK1-like"/>
    <property type="match status" value="1"/>
</dbReference>
<dbReference type="SUPFAM" id="SSF53067">
    <property type="entry name" value="Actin-like ATPase domain"/>
    <property type="match status" value="2"/>
</dbReference>
<dbReference type="AlphaFoldDB" id="A0AB39S5C6"/>
<proteinExistence type="inferred from homology"/>
<organism evidence="7">
    <name type="scientific">Streptomyces sp. R35</name>
    <dbReference type="NCBI Taxonomy" id="3238630"/>
    <lineage>
        <taxon>Bacteria</taxon>
        <taxon>Bacillati</taxon>
        <taxon>Actinomycetota</taxon>
        <taxon>Actinomycetes</taxon>
        <taxon>Kitasatosporales</taxon>
        <taxon>Streptomycetaceae</taxon>
        <taxon>Streptomyces</taxon>
    </lineage>
</organism>
<gene>
    <name evidence="7" type="ORF">AB5J50_18085</name>
</gene>
<comment type="similarity">
    <text evidence="1">Belongs to the FGGY kinase family.</text>
</comment>
<protein>
    <submittedName>
        <fullName evidence="7">FGGY-family carbohydrate kinase</fullName>
        <ecNumber evidence="7">2.7.1.-</ecNumber>
    </submittedName>
</protein>
<dbReference type="PANTHER" id="PTHR43095">
    <property type="entry name" value="SUGAR KINASE"/>
    <property type="match status" value="1"/>
</dbReference>
<keyword evidence="2" id="KW-0859">Xylose metabolism</keyword>
<name>A0AB39S5C6_9ACTN</name>
<dbReference type="Pfam" id="PF00370">
    <property type="entry name" value="FGGY_N"/>
    <property type="match status" value="1"/>
</dbReference>
<evidence type="ECO:0000256" key="2">
    <source>
        <dbReference type="ARBA" id="ARBA00022629"/>
    </source>
</evidence>
<dbReference type="InterPro" id="IPR050406">
    <property type="entry name" value="FGGY_Carb_Kinase"/>
</dbReference>